<dbReference type="AlphaFoldDB" id="U6LN86"/>
<dbReference type="PROSITE" id="PS50011">
    <property type="entry name" value="PROTEIN_KINASE_DOM"/>
    <property type="match status" value="1"/>
</dbReference>
<dbReference type="InterPro" id="IPR008271">
    <property type="entry name" value="Ser/Thr_kinase_AS"/>
</dbReference>
<reference evidence="7" key="1">
    <citation type="submission" date="2013-10" db="EMBL/GenBank/DDBJ databases">
        <title>Genomic analysis of the causative agents of coccidiosis in chickens.</title>
        <authorList>
            <person name="Reid A.J."/>
            <person name="Blake D."/>
            <person name="Billington K."/>
            <person name="Browne H."/>
            <person name="Dunn M."/>
            <person name="Hung S."/>
            <person name="Kawahara F."/>
            <person name="Miranda-Saavedra D."/>
            <person name="Mourier T."/>
            <person name="Nagra H."/>
            <person name="Otto T.D."/>
            <person name="Rawlings N."/>
            <person name="Sanchez A."/>
            <person name="Sanders M."/>
            <person name="Subramaniam C."/>
            <person name="Tay Y."/>
            <person name="Dear P."/>
            <person name="Doerig C."/>
            <person name="Gruber A."/>
            <person name="Parkinson J."/>
            <person name="Shirley M."/>
            <person name="Wan K.L."/>
            <person name="Berriman M."/>
            <person name="Tomley F."/>
            <person name="Pain A."/>
        </authorList>
    </citation>
    <scope>NUCLEOTIDE SEQUENCE [LARGE SCALE GENOMIC DNA]</scope>
    <source>
        <strain evidence="7">Houghton</strain>
    </source>
</reference>
<dbReference type="OrthoDB" id="346029at2759"/>
<dbReference type="InterPro" id="IPR011009">
    <property type="entry name" value="Kinase-like_dom_sf"/>
</dbReference>
<dbReference type="PROSITE" id="PS00108">
    <property type="entry name" value="PROTEIN_KINASE_ST"/>
    <property type="match status" value="1"/>
</dbReference>
<evidence type="ECO:0000256" key="3">
    <source>
        <dbReference type="PROSITE-ProRule" id="PRU10141"/>
    </source>
</evidence>
<protein>
    <submittedName>
        <fullName evidence="7">Rhoptry kinase family protein ROP30, putative</fullName>
    </submittedName>
</protein>
<evidence type="ECO:0000313" key="8">
    <source>
        <dbReference type="Proteomes" id="UP000030750"/>
    </source>
</evidence>
<dbReference type="PROSITE" id="PS00107">
    <property type="entry name" value="PROTEIN_KINASE_ATP"/>
    <property type="match status" value="1"/>
</dbReference>
<feature type="region of interest" description="Disordered" evidence="4">
    <location>
        <begin position="46"/>
        <end position="67"/>
    </location>
</feature>
<feature type="region of interest" description="Disordered" evidence="4">
    <location>
        <begin position="108"/>
        <end position="143"/>
    </location>
</feature>
<evidence type="ECO:0000313" key="7">
    <source>
        <dbReference type="EMBL" id="CDJ51611.1"/>
    </source>
</evidence>
<dbReference type="GO" id="GO:0005737">
    <property type="term" value="C:cytoplasm"/>
    <property type="evidence" value="ECO:0007669"/>
    <property type="project" value="TreeGrafter"/>
</dbReference>
<gene>
    <name evidence="7" type="ORF">EBH_0043150</name>
</gene>
<evidence type="ECO:0000259" key="6">
    <source>
        <dbReference type="PROSITE" id="PS50011"/>
    </source>
</evidence>
<evidence type="ECO:0000256" key="4">
    <source>
        <dbReference type="SAM" id="MobiDB-lite"/>
    </source>
</evidence>
<dbReference type="PANTHER" id="PTHR44167">
    <property type="entry name" value="OVARIAN-SPECIFIC SERINE/THREONINE-PROTEIN KINASE LOK-RELATED"/>
    <property type="match status" value="1"/>
</dbReference>
<reference evidence="7" key="2">
    <citation type="submission" date="2013-10" db="EMBL/GenBank/DDBJ databases">
        <authorList>
            <person name="Aslett M."/>
        </authorList>
    </citation>
    <scope>NUCLEOTIDE SEQUENCE [LARGE SCALE GENOMIC DNA]</scope>
    <source>
        <strain evidence="7">Houghton</strain>
    </source>
</reference>
<dbReference type="Proteomes" id="UP000030750">
    <property type="component" value="Unassembled WGS sequence"/>
</dbReference>
<dbReference type="GO" id="GO:0044773">
    <property type="term" value="P:mitotic DNA damage checkpoint signaling"/>
    <property type="evidence" value="ECO:0007669"/>
    <property type="project" value="TreeGrafter"/>
</dbReference>
<dbReference type="EMBL" id="HG712954">
    <property type="protein sequence ID" value="CDJ51611.1"/>
    <property type="molecule type" value="Genomic_DNA"/>
</dbReference>
<organism evidence="7 8">
    <name type="scientific">Eimeria brunetti</name>
    <dbReference type="NCBI Taxonomy" id="51314"/>
    <lineage>
        <taxon>Eukaryota</taxon>
        <taxon>Sar</taxon>
        <taxon>Alveolata</taxon>
        <taxon>Apicomplexa</taxon>
        <taxon>Conoidasida</taxon>
        <taxon>Coccidia</taxon>
        <taxon>Eucoccidiorida</taxon>
        <taxon>Eimeriorina</taxon>
        <taxon>Eimeriidae</taxon>
        <taxon>Eimeria</taxon>
    </lineage>
</organism>
<dbReference type="SMART" id="SM00220">
    <property type="entry name" value="S_TKc"/>
    <property type="match status" value="1"/>
</dbReference>
<keyword evidence="7" id="KW-0808">Transferase</keyword>
<accession>U6LN86</accession>
<keyword evidence="7" id="KW-0418">Kinase</keyword>
<feature type="signal peptide" evidence="5">
    <location>
        <begin position="1"/>
        <end position="22"/>
    </location>
</feature>
<sequence>MKGSLFFLFFSALFAFFQLRAAAKEAAAPTAAPTAAGAAAAAGAAGAGEEDGGGGVKKEEGAGARYHRSPAVRKNFADIVKKGMKLKKSGKYSFADVVLQAMRGRSSEDLKENGDGYRQQQQQLQQQQQQLSRSRRAELSKPQQAVLETLKINKAAKANDKKKSERRQKNKLENILNEVLQLMHMEGPGGGLYLYDIRDALTNKKILDKCKVNLISLLGAGGTAVVLRVGVVHERDAAILGFNEFAVKMPYYAFDQSVEITKKLRKMVLDDMHQMLDSETEPLRKAAAAAAAAGARGSRSSGEAATARKIVRDNRWVLPIYTGMLGDADETLFVHKDTLFLNSVLLAEVMAGDGADLLHESPYGNLVDRMSIEGRVFACAQAIEAVGKLHANGIYHGDVKPENFLIGKDGTVHLADFGMAGDLGERRKCTEKITLLFMDPSHASCLVRGGNTNVSEKYDAWSVGMTCYILLSNGRLPYNIPNGEGLEDYLALIETTYSSRSLTLHSPEQDLRSYGVPGFWAEIVGKMLSRDRSHRLTPLQIIRQYSVWPPASGYLRGNTRRT</sequence>
<evidence type="ECO:0000256" key="5">
    <source>
        <dbReference type="SAM" id="SignalP"/>
    </source>
</evidence>
<feature type="domain" description="Protein kinase" evidence="6">
    <location>
        <begin position="212"/>
        <end position="555"/>
    </location>
</feature>
<name>U6LN86_9EIME</name>
<dbReference type="PANTHER" id="PTHR44167:SF24">
    <property type="entry name" value="SERINE_THREONINE-PROTEIN KINASE CHK2"/>
    <property type="match status" value="1"/>
</dbReference>
<evidence type="ECO:0000256" key="2">
    <source>
        <dbReference type="ARBA" id="ARBA00022840"/>
    </source>
</evidence>
<dbReference type="InterPro" id="IPR000719">
    <property type="entry name" value="Prot_kinase_dom"/>
</dbReference>
<dbReference type="InterPro" id="IPR017441">
    <property type="entry name" value="Protein_kinase_ATP_BS"/>
</dbReference>
<dbReference type="GO" id="GO:0005634">
    <property type="term" value="C:nucleus"/>
    <property type="evidence" value="ECO:0007669"/>
    <property type="project" value="TreeGrafter"/>
</dbReference>
<dbReference type="VEuPathDB" id="ToxoDB:EBH_0043150"/>
<keyword evidence="2 3" id="KW-0067">ATP-binding</keyword>
<dbReference type="Gene3D" id="1.10.510.10">
    <property type="entry name" value="Transferase(Phosphotransferase) domain 1"/>
    <property type="match status" value="1"/>
</dbReference>
<dbReference type="SUPFAM" id="SSF56112">
    <property type="entry name" value="Protein kinase-like (PK-like)"/>
    <property type="match status" value="1"/>
</dbReference>
<dbReference type="GO" id="GO:0004674">
    <property type="term" value="F:protein serine/threonine kinase activity"/>
    <property type="evidence" value="ECO:0007669"/>
    <property type="project" value="TreeGrafter"/>
</dbReference>
<feature type="chain" id="PRO_5004672711" evidence="5">
    <location>
        <begin position="23"/>
        <end position="562"/>
    </location>
</feature>
<keyword evidence="1 3" id="KW-0547">Nucleotide-binding</keyword>
<keyword evidence="5" id="KW-0732">Signal</keyword>
<evidence type="ECO:0000256" key="1">
    <source>
        <dbReference type="ARBA" id="ARBA00022741"/>
    </source>
</evidence>
<keyword evidence="8" id="KW-1185">Reference proteome</keyword>
<feature type="binding site" evidence="3">
    <location>
        <position position="248"/>
    </location>
    <ligand>
        <name>ATP</name>
        <dbReference type="ChEBI" id="CHEBI:30616"/>
    </ligand>
</feature>
<proteinExistence type="predicted"/>
<dbReference type="Pfam" id="PF00069">
    <property type="entry name" value="Pkinase"/>
    <property type="match status" value="1"/>
</dbReference>
<dbReference type="GO" id="GO:0005524">
    <property type="term" value="F:ATP binding"/>
    <property type="evidence" value="ECO:0007669"/>
    <property type="project" value="UniProtKB-UniRule"/>
</dbReference>
<feature type="compositionally biased region" description="Low complexity" evidence="4">
    <location>
        <begin position="118"/>
        <end position="132"/>
    </location>
</feature>